<evidence type="ECO:0000256" key="4">
    <source>
        <dbReference type="ARBA" id="ARBA00022679"/>
    </source>
</evidence>
<evidence type="ECO:0000256" key="9">
    <source>
        <dbReference type="ARBA" id="ARBA00048679"/>
    </source>
</evidence>
<comment type="catalytic activity">
    <reaction evidence="9">
        <text>L-seryl-[protein] + ATP = O-phospho-L-seryl-[protein] + ADP + H(+)</text>
        <dbReference type="Rhea" id="RHEA:17989"/>
        <dbReference type="Rhea" id="RHEA-COMP:9863"/>
        <dbReference type="Rhea" id="RHEA-COMP:11604"/>
        <dbReference type="ChEBI" id="CHEBI:15378"/>
        <dbReference type="ChEBI" id="CHEBI:29999"/>
        <dbReference type="ChEBI" id="CHEBI:30616"/>
        <dbReference type="ChEBI" id="CHEBI:83421"/>
        <dbReference type="ChEBI" id="CHEBI:456216"/>
        <dbReference type="EC" id="2.7.11.1"/>
    </reaction>
</comment>
<evidence type="ECO:0000256" key="10">
    <source>
        <dbReference type="SAM" id="MobiDB-lite"/>
    </source>
</evidence>
<dbReference type="PANTHER" id="PTHR24363">
    <property type="entry name" value="SERINE/THREONINE PROTEIN KINASE"/>
    <property type="match status" value="1"/>
</dbReference>
<comment type="catalytic activity">
    <reaction evidence="8">
        <text>L-threonyl-[protein] + ATP = O-phospho-L-threonyl-[protein] + ADP + H(+)</text>
        <dbReference type="Rhea" id="RHEA:46608"/>
        <dbReference type="Rhea" id="RHEA-COMP:11060"/>
        <dbReference type="Rhea" id="RHEA-COMP:11605"/>
        <dbReference type="ChEBI" id="CHEBI:15378"/>
        <dbReference type="ChEBI" id="CHEBI:30013"/>
        <dbReference type="ChEBI" id="CHEBI:30616"/>
        <dbReference type="ChEBI" id="CHEBI:61977"/>
        <dbReference type="ChEBI" id="CHEBI:456216"/>
        <dbReference type="EC" id="2.7.11.1"/>
    </reaction>
</comment>
<gene>
    <name evidence="12" type="ORF">SAMN05444580_105103</name>
</gene>
<dbReference type="EC" id="2.7.11.1" evidence="1"/>
<evidence type="ECO:0000256" key="7">
    <source>
        <dbReference type="ARBA" id="ARBA00022840"/>
    </source>
</evidence>
<evidence type="ECO:0000256" key="3">
    <source>
        <dbReference type="ARBA" id="ARBA00022527"/>
    </source>
</evidence>
<keyword evidence="5" id="KW-0547">Nucleotide-binding</keyword>
<dbReference type="GO" id="GO:0004674">
    <property type="term" value="F:protein serine/threonine kinase activity"/>
    <property type="evidence" value="ECO:0007669"/>
    <property type="project" value="UniProtKB-KW"/>
</dbReference>
<dbReference type="SUPFAM" id="SSF48452">
    <property type="entry name" value="TPR-like"/>
    <property type="match status" value="1"/>
</dbReference>
<dbReference type="PROSITE" id="PS00108">
    <property type="entry name" value="PROTEIN_KINASE_ST"/>
    <property type="match status" value="1"/>
</dbReference>
<evidence type="ECO:0000313" key="13">
    <source>
        <dbReference type="Proteomes" id="UP000199417"/>
    </source>
</evidence>
<dbReference type="InterPro" id="IPR031634">
    <property type="entry name" value="PknG_rubred"/>
</dbReference>
<evidence type="ECO:0000259" key="11">
    <source>
        <dbReference type="PROSITE" id="PS50011"/>
    </source>
</evidence>
<keyword evidence="7" id="KW-0067">ATP-binding</keyword>
<feature type="domain" description="Protein kinase" evidence="11">
    <location>
        <begin position="173"/>
        <end position="451"/>
    </location>
</feature>
<dbReference type="PROSITE" id="PS50011">
    <property type="entry name" value="PROTEIN_KINASE_DOM"/>
    <property type="match status" value="1"/>
</dbReference>
<keyword evidence="4" id="KW-0808">Transferase</keyword>
<keyword evidence="6 12" id="KW-0418">Kinase</keyword>
<dbReference type="InterPro" id="IPR011009">
    <property type="entry name" value="Kinase-like_dom_sf"/>
</dbReference>
<dbReference type="GO" id="GO:0005524">
    <property type="term" value="F:ATP binding"/>
    <property type="evidence" value="ECO:0007669"/>
    <property type="project" value="UniProtKB-KW"/>
</dbReference>
<dbReference type="Gene3D" id="3.30.200.20">
    <property type="entry name" value="Phosphorylase Kinase, domain 1"/>
    <property type="match status" value="1"/>
</dbReference>
<dbReference type="SMART" id="SM00220">
    <property type="entry name" value="S_TKc"/>
    <property type="match status" value="1"/>
</dbReference>
<dbReference type="FunFam" id="1.10.510.10:FF:000306">
    <property type="entry name" value="Serine/threonine protein kinase"/>
    <property type="match status" value="1"/>
</dbReference>
<reference evidence="12 13" key="1">
    <citation type="submission" date="2016-10" db="EMBL/GenBank/DDBJ databases">
        <authorList>
            <person name="de Groot N.N."/>
        </authorList>
    </citation>
    <scope>NUCLEOTIDE SEQUENCE [LARGE SCALE GENOMIC DNA]</scope>
    <source>
        <strain evidence="12 13">JCM 11308</strain>
    </source>
</reference>
<evidence type="ECO:0000256" key="2">
    <source>
        <dbReference type="ARBA" id="ARBA00014676"/>
    </source>
</evidence>
<evidence type="ECO:0000256" key="1">
    <source>
        <dbReference type="ARBA" id="ARBA00012513"/>
    </source>
</evidence>
<dbReference type="InterPro" id="IPR011990">
    <property type="entry name" value="TPR-like_helical_dom_sf"/>
</dbReference>
<dbReference type="AlphaFoldDB" id="A0A1G6VR31"/>
<dbReference type="InterPro" id="IPR000719">
    <property type="entry name" value="Prot_kinase_dom"/>
</dbReference>
<dbReference type="InterPro" id="IPR031636">
    <property type="entry name" value="PknG_TPR"/>
</dbReference>
<evidence type="ECO:0000313" key="12">
    <source>
        <dbReference type="EMBL" id="SDD56082.1"/>
    </source>
</evidence>
<dbReference type="Gene3D" id="1.10.510.10">
    <property type="entry name" value="Transferase(Phosphotransferase) domain 1"/>
    <property type="match status" value="1"/>
</dbReference>
<accession>A0A1G6VR31</accession>
<feature type="compositionally biased region" description="Polar residues" evidence="10">
    <location>
        <begin position="1"/>
        <end position="24"/>
    </location>
</feature>
<feature type="compositionally biased region" description="Low complexity" evidence="10">
    <location>
        <begin position="32"/>
        <end position="58"/>
    </location>
</feature>
<dbReference type="Gene3D" id="1.25.40.10">
    <property type="entry name" value="Tetratricopeptide repeat domain"/>
    <property type="match status" value="2"/>
</dbReference>
<dbReference type="Pfam" id="PF16919">
    <property type="entry name" value="PknG_rubred"/>
    <property type="match status" value="1"/>
</dbReference>
<dbReference type="STRING" id="168276.SAMN05444580_105103"/>
<dbReference type="RefSeq" id="WP_072846188.1">
    <property type="nucleotide sequence ID" value="NZ_FNAB01000005.1"/>
</dbReference>
<evidence type="ECO:0000256" key="6">
    <source>
        <dbReference type="ARBA" id="ARBA00022777"/>
    </source>
</evidence>
<dbReference type="SUPFAM" id="SSF56112">
    <property type="entry name" value="Protein kinase-like (PK-like)"/>
    <property type="match status" value="1"/>
</dbReference>
<dbReference type="Pfam" id="PF16918">
    <property type="entry name" value="PknG_TPR"/>
    <property type="match status" value="1"/>
</dbReference>
<dbReference type="CDD" id="cd14014">
    <property type="entry name" value="STKc_PknB_like"/>
    <property type="match status" value="1"/>
</dbReference>
<sequence>MRGTQDDSGQSPTPADAVTASSEPADTAPSEPTATAPSVAADAATASALPPASTTRASGPAGTSETSAPAGRPSAPTGRRSRSQRSRTSVRRRLGGGLVEVPPVAAPDPAAVVMANPVVAESKRFCWKCANPVGRSAAGRSEPAPAAGICASCGTVFDFTPLLAAGDLVAGQYEVQGCIAHGGLGWIYLAVDRNVSDRWVVLKGLLHFGDSEAQAVALAERQFLAEVEHPGIVKIFNFVEHPRPDGSPMGYIVMEYVGGNSLREVLSTHPRPARMPVEQAIAYMLEILPALAYLHSIGLAYNDLKPENVMVTDDQLKLIDLGAVSGIEGYGYLYGTPGYQAPEIVRTGPTVASDIYTVGRTLAVLTLQMPSDKGHYVDGLPTPEQAPLLAEYEFFHRLLLRATNSDPSRRFQSAEEMARQLLGVLREILAQQTGEEHPGLSELFSPARTTFGTDEAVQTTDVYVHGHRQSVALDPLEVTAALAVPLIDRTDPSAALLAAAIHTEPRQTLDSLRLARENGIERVAGPTAAAVTRQLSLVEAKAHIDLGDGAAARQVLDGLGERGEHWRVDWYRGMAALVEGDFETAMSQFDATLQALPGEAAPKLALAATAELILEHWESEDPPRWRAFAENYYRTVWRTDRGAVSAAFGLARQLADRGDTAGAIAALDQVPPSSRHFSVARMTAVLTRLSGAPIGEMDEGALRDAARRVGLLPSDEGRALQMRTLVLGTALDWVLLGHTADPEFEPILGVPFTEKGLRAGTEAGLRALARNASEAAHRFALVDMANAVRPKSLF</sequence>
<feature type="region of interest" description="Disordered" evidence="10">
    <location>
        <begin position="1"/>
        <end position="96"/>
    </location>
</feature>
<dbReference type="PANTHER" id="PTHR24363:SF0">
    <property type="entry name" value="SERINE_THREONINE KINASE LIKE DOMAIN CONTAINING 1"/>
    <property type="match status" value="1"/>
</dbReference>
<evidence type="ECO:0000256" key="8">
    <source>
        <dbReference type="ARBA" id="ARBA00047899"/>
    </source>
</evidence>
<organism evidence="12 13">
    <name type="scientific">Rhodococcus tukisamuensis</name>
    <dbReference type="NCBI Taxonomy" id="168276"/>
    <lineage>
        <taxon>Bacteria</taxon>
        <taxon>Bacillati</taxon>
        <taxon>Actinomycetota</taxon>
        <taxon>Actinomycetes</taxon>
        <taxon>Mycobacteriales</taxon>
        <taxon>Nocardiaceae</taxon>
        <taxon>Rhodococcus</taxon>
    </lineage>
</organism>
<dbReference type="EMBL" id="FNAB01000005">
    <property type="protein sequence ID" value="SDD56082.1"/>
    <property type="molecule type" value="Genomic_DNA"/>
</dbReference>
<keyword evidence="3" id="KW-0723">Serine/threonine-protein kinase</keyword>
<name>A0A1G6VR31_9NOCA</name>
<protein>
    <recommendedName>
        <fullName evidence="2">Serine/threonine-protein kinase PknG</fullName>
        <ecNumber evidence="1">2.7.11.1</ecNumber>
    </recommendedName>
</protein>
<evidence type="ECO:0000256" key="5">
    <source>
        <dbReference type="ARBA" id="ARBA00022741"/>
    </source>
</evidence>
<dbReference type="Proteomes" id="UP000199417">
    <property type="component" value="Unassembled WGS sequence"/>
</dbReference>
<feature type="compositionally biased region" description="Basic residues" evidence="10">
    <location>
        <begin position="79"/>
        <end position="94"/>
    </location>
</feature>
<keyword evidence="13" id="KW-1185">Reference proteome</keyword>
<dbReference type="Pfam" id="PF00069">
    <property type="entry name" value="Pkinase"/>
    <property type="match status" value="1"/>
</dbReference>
<dbReference type="InterPro" id="IPR008271">
    <property type="entry name" value="Ser/Thr_kinase_AS"/>
</dbReference>
<proteinExistence type="predicted"/>